<reference evidence="2 3" key="1">
    <citation type="submission" date="2020-04" db="EMBL/GenBank/DDBJ databases">
        <authorList>
            <person name="Liu S."/>
        </authorList>
    </citation>
    <scope>NUCLEOTIDE SEQUENCE [LARGE SCALE GENOMIC DNA]</scope>
    <source>
        <strain evidence="2 3">CGMCC 1.15091</strain>
    </source>
</reference>
<proteinExistence type="predicted"/>
<evidence type="ECO:0000256" key="1">
    <source>
        <dbReference type="SAM" id="MobiDB-lite"/>
    </source>
</evidence>
<feature type="non-terminal residue" evidence="2">
    <location>
        <position position="1"/>
    </location>
</feature>
<gene>
    <name evidence="2" type="ORF">HER39_18255</name>
</gene>
<keyword evidence="3" id="KW-1185">Reference proteome</keyword>
<accession>A0ABX1JT73</accession>
<dbReference type="Proteomes" id="UP000523795">
    <property type="component" value="Unassembled WGS sequence"/>
</dbReference>
<organism evidence="2 3">
    <name type="scientific">Arthrobacter deserti</name>
    <dbReference type="NCBI Taxonomy" id="1742687"/>
    <lineage>
        <taxon>Bacteria</taxon>
        <taxon>Bacillati</taxon>
        <taxon>Actinomycetota</taxon>
        <taxon>Actinomycetes</taxon>
        <taxon>Micrococcales</taxon>
        <taxon>Micrococcaceae</taxon>
        <taxon>Arthrobacter</taxon>
    </lineage>
</organism>
<name>A0ABX1JT73_9MICC</name>
<evidence type="ECO:0000313" key="2">
    <source>
        <dbReference type="EMBL" id="NKX52478.1"/>
    </source>
</evidence>
<evidence type="ECO:0000313" key="3">
    <source>
        <dbReference type="Proteomes" id="UP000523795"/>
    </source>
</evidence>
<protein>
    <submittedName>
        <fullName evidence="2">Amine oxidase</fullName>
    </submittedName>
</protein>
<comment type="caution">
    <text evidence="2">The sequence shown here is derived from an EMBL/GenBank/DDBJ whole genome shotgun (WGS) entry which is preliminary data.</text>
</comment>
<feature type="region of interest" description="Disordered" evidence="1">
    <location>
        <begin position="1"/>
        <end position="24"/>
    </location>
</feature>
<sequence>RGADDKWGRSKLINQRNTKNLPPEPVRFIGANIVRAALVRKGKAEIQDRKPGSLTEAVVKLMPKGTTEHS</sequence>
<dbReference type="EMBL" id="JAAZSR010000555">
    <property type="protein sequence ID" value="NKX52478.1"/>
    <property type="molecule type" value="Genomic_DNA"/>
</dbReference>